<evidence type="ECO:0000256" key="10">
    <source>
        <dbReference type="ARBA" id="ARBA00023163"/>
    </source>
</evidence>
<keyword evidence="5" id="KW-0479">Metal-binding</keyword>
<evidence type="ECO:0000256" key="4">
    <source>
        <dbReference type="ARBA" id="ARBA00022679"/>
    </source>
</evidence>
<evidence type="ECO:0000256" key="6">
    <source>
        <dbReference type="ARBA" id="ARBA00022771"/>
    </source>
</evidence>
<dbReference type="GO" id="GO:0046972">
    <property type="term" value="F:histone H4K16 acetyltransferase activity"/>
    <property type="evidence" value="ECO:0007669"/>
    <property type="project" value="TreeGrafter"/>
</dbReference>
<comment type="subcellular location">
    <subcellularLocation>
        <location evidence="1">Nucleus</location>
    </subcellularLocation>
</comment>
<dbReference type="SUPFAM" id="SSF55729">
    <property type="entry name" value="Acyl-CoA N-acyltransferases (Nat)"/>
    <property type="match status" value="1"/>
</dbReference>
<keyword evidence="7" id="KW-0862">Zinc</keyword>
<dbReference type="InterPro" id="IPR040706">
    <property type="entry name" value="Zf-MYST"/>
</dbReference>
<dbReference type="Proteomes" id="UP000800036">
    <property type="component" value="Unassembled WGS sequence"/>
</dbReference>
<dbReference type="GO" id="GO:0008270">
    <property type="term" value="F:zinc ion binding"/>
    <property type="evidence" value="ECO:0007669"/>
    <property type="project" value="UniProtKB-KW"/>
</dbReference>
<feature type="compositionally biased region" description="Acidic residues" evidence="15">
    <location>
        <begin position="335"/>
        <end position="361"/>
    </location>
</feature>
<reference evidence="17" key="1">
    <citation type="journal article" date="2020" name="Stud. Mycol.">
        <title>101 Dothideomycetes genomes: a test case for predicting lifestyles and emergence of pathogens.</title>
        <authorList>
            <person name="Haridas S."/>
            <person name="Albert R."/>
            <person name="Binder M."/>
            <person name="Bloem J."/>
            <person name="Labutti K."/>
            <person name="Salamov A."/>
            <person name="Andreopoulos B."/>
            <person name="Baker S."/>
            <person name="Barry K."/>
            <person name="Bills G."/>
            <person name="Bluhm B."/>
            <person name="Cannon C."/>
            <person name="Castanera R."/>
            <person name="Culley D."/>
            <person name="Daum C."/>
            <person name="Ezra D."/>
            <person name="Gonzalez J."/>
            <person name="Henrissat B."/>
            <person name="Kuo A."/>
            <person name="Liang C."/>
            <person name="Lipzen A."/>
            <person name="Lutzoni F."/>
            <person name="Magnuson J."/>
            <person name="Mondo S."/>
            <person name="Nolan M."/>
            <person name="Ohm R."/>
            <person name="Pangilinan J."/>
            <person name="Park H.-J."/>
            <person name="Ramirez L."/>
            <person name="Alfaro M."/>
            <person name="Sun H."/>
            <person name="Tritt A."/>
            <person name="Yoshinaga Y."/>
            <person name="Zwiers L.-H."/>
            <person name="Turgeon B."/>
            <person name="Goodwin S."/>
            <person name="Spatafora J."/>
            <person name="Crous P."/>
            <person name="Grigoriev I."/>
        </authorList>
    </citation>
    <scope>NUCLEOTIDE SEQUENCE</scope>
    <source>
        <strain evidence="17">CBS 107.79</strain>
    </source>
</reference>
<dbReference type="PANTHER" id="PTHR10615">
    <property type="entry name" value="HISTONE ACETYLTRANSFERASE"/>
    <property type="match status" value="1"/>
</dbReference>
<dbReference type="GO" id="GO:0006355">
    <property type="term" value="P:regulation of DNA-templated transcription"/>
    <property type="evidence" value="ECO:0007669"/>
    <property type="project" value="InterPro"/>
</dbReference>
<keyword evidence="10" id="KW-0804">Transcription</keyword>
<dbReference type="InterPro" id="IPR002717">
    <property type="entry name" value="HAT_MYST-type"/>
</dbReference>
<dbReference type="Gene3D" id="1.10.10.10">
    <property type="entry name" value="Winged helix-like DNA-binding domain superfamily/Winged helix DNA-binding domain"/>
    <property type="match status" value="1"/>
</dbReference>
<dbReference type="EC" id="2.3.1.48" evidence="3"/>
<organism evidence="17 18">
    <name type="scientific">Bimuria novae-zelandiae CBS 107.79</name>
    <dbReference type="NCBI Taxonomy" id="1447943"/>
    <lineage>
        <taxon>Eukaryota</taxon>
        <taxon>Fungi</taxon>
        <taxon>Dikarya</taxon>
        <taxon>Ascomycota</taxon>
        <taxon>Pezizomycotina</taxon>
        <taxon>Dothideomycetes</taxon>
        <taxon>Pleosporomycetidae</taxon>
        <taxon>Pleosporales</taxon>
        <taxon>Massarineae</taxon>
        <taxon>Didymosphaeriaceae</taxon>
        <taxon>Bimuria</taxon>
    </lineage>
</organism>
<keyword evidence="6" id="KW-0863">Zinc-finger</keyword>
<feature type="region of interest" description="Disordered" evidence="15">
    <location>
        <begin position="322"/>
        <end position="361"/>
    </location>
</feature>
<evidence type="ECO:0000256" key="13">
    <source>
        <dbReference type="ARBA" id="ARBA00045805"/>
    </source>
</evidence>
<dbReference type="OrthoDB" id="787137at2759"/>
<keyword evidence="9" id="KW-0805">Transcription regulation</keyword>
<dbReference type="EMBL" id="ML976681">
    <property type="protein sequence ID" value="KAF1973294.1"/>
    <property type="molecule type" value="Genomic_DNA"/>
</dbReference>
<dbReference type="PANTHER" id="PTHR10615:SF219">
    <property type="entry name" value="HISTONE ACETYLTRANSFERASE KAT5"/>
    <property type="match status" value="1"/>
</dbReference>
<evidence type="ECO:0000256" key="1">
    <source>
        <dbReference type="ARBA" id="ARBA00004123"/>
    </source>
</evidence>
<keyword evidence="12" id="KW-0012">Acyltransferase</keyword>
<keyword evidence="8" id="KW-0007">Acetylation</keyword>
<evidence type="ECO:0000256" key="15">
    <source>
        <dbReference type="SAM" id="MobiDB-lite"/>
    </source>
</evidence>
<evidence type="ECO:0000256" key="12">
    <source>
        <dbReference type="ARBA" id="ARBA00023315"/>
    </source>
</evidence>
<evidence type="ECO:0000256" key="11">
    <source>
        <dbReference type="ARBA" id="ARBA00023242"/>
    </source>
</evidence>
<dbReference type="InterPro" id="IPR036388">
    <property type="entry name" value="WH-like_DNA-bd_sf"/>
</dbReference>
<accession>A0A6A5V854</accession>
<dbReference type="Pfam" id="PF01853">
    <property type="entry name" value="MOZ_SAS"/>
    <property type="match status" value="1"/>
</dbReference>
<evidence type="ECO:0000256" key="14">
    <source>
        <dbReference type="PIRSR" id="PIRSR602717-51"/>
    </source>
</evidence>
<dbReference type="AlphaFoldDB" id="A0A6A5V854"/>
<evidence type="ECO:0000256" key="2">
    <source>
        <dbReference type="ARBA" id="ARBA00010107"/>
    </source>
</evidence>
<dbReference type="PROSITE" id="PS51726">
    <property type="entry name" value="MYST_HAT"/>
    <property type="match status" value="1"/>
</dbReference>
<feature type="compositionally biased region" description="Basic and acidic residues" evidence="15">
    <location>
        <begin position="31"/>
        <end position="43"/>
    </location>
</feature>
<evidence type="ECO:0000256" key="8">
    <source>
        <dbReference type="ARBA" id="ARBA00022990"/>
    </source>
</evidence>
<evidence type="ECO:0000256" key="3">
    <source>
        <dbReference type="ARBA" id="ARBA00013184"/>
    </source>
</evidence>
<protein>
    <recommendedName>
        <fullName evidence="3">histone acetyltransferase</fullName>
        <ecNumber evidence="3">2.3.1.48</ecNumber>
    </recommendedName>
</protein>
<dbReference type="GO" id="GO:0005634">
    <property type="term" value="C:nucleus"/>
    <property type="evidence" value="ECO:0007669"/>
    <property type="project" value="UniProtKB-SubCell"/>
</dbReference>
<proteinExistence type="inferred from homology"/>
<evidence type="ECO:0000313" key="18">
    <source>
        <dbReference type="Proteomes" id="UP000800036"/>
    </source>
</evidence>
<comment type="function">
    <text evidence="13">Catalytic component of the NuA4 histone acetyltransferase (HAT) complex which is involved in epigenetic transcriptional activation of selected genes principally by acetylation of nucleosomal histones H4, H3, H2B, H2A and H2A variant H2A.Z. Acetylates histone H4 to form H4K5ac, H4K8ac, H4K12ac and H4K16ac, histone H3 to form H3K14ac, and histone H2A to form H2AK4ac and H2AK7ac. The NuA4 complex is involved in the DNA damage response and is required for chromosome segregation. The NuA4 complex plays a direct role in repair of DNA double-strand breaks (DSBs) through homologous recombination. Recruitment to promoters depends on H3K4me. Also acetylates non-histone proteins. In addition to protein acetyltransferase, can use different acyl-CoA substrates, such as 2-hydroxyisobutanoyl-CoA (2-hydroxyisobutyryl-CoA) or (2E)-butenoyl-CoA (crotonyl-CoA), and is able to mediate protein 2-hydroxyisobutyrylation and crotonylation, respectively.</text>
</comment>
<evidence type="ECO:0000313" key="17">
    <source>
        <dbReference type="EMBL" id="KAF1973294.1"/>
    </source>
</evidence>
<gene>
    <name evidence="17" type="ORF">BU23DRAFT_554281</name>
</gene>
<dbReference type="Gene3D" id="3.30.60.60">
    <property type="entry name" value="N-acetyl transferase-like"/>
    <property type="match status" value="1"/>
</dbReference>
<evidence type="ECO:0000256" key="5">
    <source>
        <dbReference type="ARBA" id="ARBA00022723"/>
    </source>
</evidence>
<name>A0A6A5V854_9PLEO</name>
<dbReference type="InterPro" id="IPR016181">
    <property type="entry name" value="Acyl_CoA_acyltransferase"/>
</dbReference>
<keyword evidence="18" id="KW-1185">Reference proteome</keyword>
<keyword evidence="11" id="KW-0539">Nucleus</keyword>
<dbReference type="InterPro" id="IPR050603">
    <property type="entry name" value="MYST_HAT"/>
</dbReference>
<dbReference type="GO" id="GO:0035267">
    <property type="term" value="C:NuA4 histone acetyltransferase complex"/>
    <property type="evidence" value="ECO:0007669"/>
    <property type="project" value="TreeGrafter"/>
</dbReference>
<feature type="domain" description="MYST-type HAT" evidence="16">
    <location>
        <begin position="45"/>
        <end position="316"/>
    </location>
</feature>
<evidence type="ECO:0000259" key="16">
    <source>
        <dbReference type="PROSITE" id="PS51726"/>
    </source>
</evidence>
<evidence type="ECO:0000256" key="7">
    <source>
        <dbReference type="ARBA" id="ARBA00022833"/>
    </source>
</evidence>
<comment type="similarity">
    <text evidence="2">Belongs to the MYST (SAS/MOZ) family.</text>
</comment>
<evidence type="ECO:0000256" key="9">
    <source>
        <dbReference type="ARBA" id="ARBA00023015"/>
    </source>
</evidence>
<dbReference type="Gene3D" id="3.40.630.30">
    <property type="match status" value="1"/>
</dbReference>
<dbReference type="Pfam" id="PF17772">
    <property type="entry name" value="zf-MYST"/>
    <property type="match status" value="1"/>
</dbReference>
<keyword evidence="4" id="KW-0808">Transferase</keyword>
<feature type="active site" description="Proton donor/acceptor" evidence="14">
    <location>
        <position position="240"/>
    </location>
</feature>
<feature type="region of interest" description="Disordered" evidence="15">
    <location>
        <begin position="1"/>
        <end position="47"/>
    </location>
</feature>
<sequence>MRTRRTRSSTPPSPSMAISPALTNGIAPHGAKRDLKDAEKDPTEPPTLNVHDVVLGSLILKPWFSSEGYPEEIIGKSVNRLYVCQWCFKYTTDLVPFLQHLKACPTRTSPPPGTVIYTSGTLSIYELDGADHKLYAQNLSLFAKLFLHIKSVFYDVSAFLYYLLVLDDPNPNIPNTLMGDDGPPCGQVVGFFSKEKLSWDNNNLACICVFPPWQKQGFAQVLIAASYELGRKDGRKGGPEKPLSSHGRAAYMAYWSKTLARTIIEWPEKKLTITDLHEATSITVDDIHHTLNAMGVLERKKKGHVINKRRVQAWAETNNVRLENPIDADAFVQETNDEEEEEEEEEEEDDDEEDDEEEEEE</sequence>